<dbReference type="InterPro" id="IPR020095">
    <property type="entry name" value="PsdUridine_synth_TruA_C"/>
</dbReference>
<evidence type="ECO:0000256" key="7">
    <source>
        <dbReference type="RuleBase" id="RU003792"/>
    </source>
</evidence>
<dbReference type="InterPro" id="IPR020094">
    <property type="entry name" value="TruA/RsuA/RluB/E/F_N"/>
</dbReference>
<evidence type="ECO:0000259" key="8">
    <source>
        <dbReference type="Pfam" id="PF01416"/>
    </source>
</evidence>
<dbReference type="CDD" id="cd02570">
    <property type="entry name" value="PseudoU_synth_EcTruA"/>
    <property type="match status" value="1"/>
</dbReference>
<accession>A0A1H1QSW0</accession>
<reference evidence="10" key="1">
    <citation type="submission" date="2016-10" db="EMBL/GenBank/DDBJ databases">
        <authorList>
            <person name="Varghese N."/>
            <person name="Submissions S."/>
        </authorList>
    </citation>
    <scope>NUCLEOTIDE SEQUENCE [LARGE SCALE GENOMIC DNA]</scope>
    <source>
        <strain evidence="10">DSM 22965</strain>
    </source>
</reference>
<dbReference type="Gene3D" id="3.30.70.660">
    <property type="entry name" value="Pseudouridine synthase I, catalytic domain, C-terminal subdomain"/>
    <property type="match status" value="1"/>
</dbReference>
<dbReference type="Pfam" id="PF01416">
    <property type="entry name" value="PseudoU_synth_1"/>
    <property type="match status" value="1"/>
</dbReference>
<dbReference type="STRING" id="684552.SAMN04489719_1920"/>
<dbReference type="RefSeq" id="WP_092666800.1">
    <property type="nucleotide sequence ID" value="NZ_LT629734.1"/>
</dbReference>
<feature type="active site" description="Nucleophile" evidence="4 5">
    <location>
        <position position="52"/>
    </location>
</feature>
<evidence type="ECO:0000256" key="2">
    <source>
        <dbReference type="ARBA" id="ARBA00022694"/>
    </source>
</evidence>
<comment type="caution">
    <text evidence="4">Lacks conserved residue(s) required for the propagation of feature annotation.</text>
</comment>
<name>A0A1H1QSW0_9MICO</name>
<keyword evidence="2 4" id="KW-0819">tRNA processing</keyword>
<comment type="function">
    <text evidence="4">Formation of pseudouridine at positions 38, 39 and 40 in the anticodon stem and loop of transfer RNAs.</text>
</comment>
<dbReference type="InterPro" id="IPR020097">
    <property type="entry name" value="PsdUridine_synth_TruA_a/b_dom"/>
</dbReference>
<evidence type="ECO:0000256" key="1">
    <source>
        <dbReference type="ARBA" id="ARBA00009375"/>
    </source>
</evidence>
<dbReference type="PANTHER" id="PTHR11142:SF0">
    <property type="entry name" value="TRNA PSEUDOURIDINE SYNTHASE-LIKE 1"/>
    <property type="match status" value="1"/>
</dbReference>
<dbReference type="InterPro" id="IPR001406">
    <property type="entry name" value="PsdUridine_synth_TruA"/>
</dbReference>
<dbReference type="AlphaFoldDB" id="A0A1H1QSW0"/>
<dbReference type="OrthoDB" id="9811823at2"/>
<evidence type="ECO:0000256" key="6">
    <source>
        <dbReference type="PIRSR" id="PIRSR001430-2"/>
    </source>
</evidence>
<comment type="similarity">
    <text evidence="1 4 7">Belongs to the tRNA pseudouridine synthase TruA family.</text>
</comment>
<dbReference type="PANTHER" id="PTHR11142">
    <property type="entry name" value="PSEUDOURIDYLATE SYNTHASE"/>
    <property type="match status" value="1"/>
</dbReference>
<dbReference type="HAMAP" id="MF_00171">
    <property type="entry name" value="TruA"/>
    <property type="match status" value="1"/>
</dbReference>
<feature type="binding site" evidence="4 6">
    <location>
        <position position="118"/>
    </location>
    <ligand>
        <name>substrate</name>
    </ligand>
</feature>
<evidence type="ECO:0000313" key="10">
    <source>
        <dbReference type="Proteomes" id="UP000199649"/>
    </source>
</evidence>
<dbReference type="InterPro" id="IPR020103">
    <property type="entry name" value="PsdUridine_synth_cat_dom_sf"/>
</dbReference>
<dbReference type="EMBL" id="LT629734">
    <property type="protein sequence ID" value="SDS26476.1"/>
    <property type="molecule type" value="Genomic_DNA"/>
</dbReference>
<sequence length="275" mass="29667">MPRMRLDLAYDGGGFSGWAAQPGLRTCQGELERALATIAREPVRVTVAGRTDAGVHASGQVAHADVPEALAADLAERAPRLAHRISRLAAPEGDLVVRRLSLAPEGFDARFSAVSRSYRYRIVASEASDPLERRTAAHVARPLDVDAMRRCADLLVGLRDFAAFCRPREGATTIRELRDFSWRQEGALLTASLTADAFCHSMVRALVAACVRVGEGRLPLARAAALLEERRRSALTGLMPAHGLTLVAVGYPPDDELAAQAERARARRSADDLDG</sequence>
<dbReference type="Gene3D" id="3.30.70.580">
    <property type="entry name" value="Pseudouridine synthase I, catalytic domain, N-terminal subdomain"/>
    <property type="match status" value="1"/>
</dbReference>
<dbReference type="GO" id="GO:0160147">
    <property type="term" value="F:tRNA pseudouridine(38-40) synthase activity"/>
    <property type="evidence" value="ECO:0007669"/>
    <property type="project" value="UniProtKB-EC"/>
</dbReference>
<dbReference type="GO" id="GO:0031119">
    <property type="term" value="P:tRNA pseudouridine synthesis"/>
    <property type="evidence" value="ECO:0007669"/>
    <property type="project" value="UniProtKB-UniRule"/>
</dbReference>
<organism evidence="9 10">
    <name type="scientific">Agrococcus carbonis</name>
    <dbReference type="NCBI Taxonomy" id="684552"/>
    <lineage>
        <taxon>Bacteria</taxon>
        <taxon>Bacillati</taxon>
        <taxon>Actinomycetota</taxon>
        <taxon>Actinomycetes</taxon>
        <taxon>Micrococcales</taxon>
        <taxon>Microbacteriaceae</taxon>
        <taxon>Agrococcus</taxon>
    </lineage>
</organism>
<keyword evidence="3 4" id="KW-0413">Isomerase</keyword>
<evidence type="ECO:0000256" key="4">
    <source>
        <dbReference type="HAMAP-Rule" id="MF_00171"/>
    </source>
</evidence>
<dbReference type="NCBIfam" id="TIGR00071">
    <property type="entry name" value="hisT_truA"/>
    <property type="match status" value="1"/>
</dbReference>
<dbReference type="GO" id="GO:0003723">
    <property type="term" value="F:RNA binding"/>
    <property type="evidence" value="ECO:0007669"/>
    <property type="project" value="InterPro"/>
</dbReference>
<comment type="catalytic activity">
    <reaction evidence="4 7">
        <text>uridine(38/39/40) in tRNA = pseudouridine(38/39/40) in tRNA</text>
        <dbReference type="Rhea" id="RHEA:22376"/>
        <dbReference type="Rhea" id="RHEA-COMP:10085"/>
        <dbReference type="Rhea" id="RHEA-COMP:10087"/>
        <dbReference type="ChEBI" id="CHEBI:65314"/>
        <dbReference type="ChEBI" id="CHEBI:65315"/>
        <dbReference type="EC" id="5.4.99.12"/>
    </reaction>
</comment>
<evidence type="ECO:0000256" key="3">
    <source>
        <dbReference type="ARBA" id="ARBA00023235"/>
    </source>
</evidence>
<dbReference type="PIRSF" id="PIRSF001430">
    <property type="entry name" value="tRNA_psdUrid_synth"/>
    <property type="match status" value="1"/>
</dbReference>
<comment type="subunit">
    <text evidence="4">Homodimer.</text>
</comment>
<feature type="domain" description="Pseudouridine synthase I TruA alpha/beta" evidence="8">
    <location>
        <begin position="152"/>
        <end position="252"/>
    </location>
</feature>
<protein>
    <recommendedName>
        <fullName evidence="4">tRNA pseudouridine synthase A</fullName>
        <ecNumber evidence="4">5.4.99.12</ecNumber>
    </recommendedName>
    <alternativeName>
        <fullName evidence="4">tRNA pseudouridine(38-40) synthase</fullName>
    </alternativeName>
    <alternativeName>
        <fullName evidence="4">tRNA pseudouridylate synthase I</fullName>
    </alternativeName>
    <alternativeName>
        <fullName evidence="4">tRNA-uridine isomerase I</fullName>
    </alternativeName>
</protein>
<dbReference type="EC" id="5.4.99.12" evidence="4"/>
<dbReference type="Proteomes" id="UP000199649">
    <property type="component" value="Chromosome I"/>
</dbReference>
<gene>
    <name evidence="4" type="primary">truA</name>
    <name evidence="9" type="ORF">SAMN04489719_1920</name>
</gene>
<proteinExistence type="inferred from homology"/>
<evidence type="ECO:0000313" key="9">
    <source>
        <dbReference type="EMBL" id="SDS26476.1"/>
    </source>
</evidence>
<dbReference type="SUPFAM" id="SSF55120">
    <property type="entry name" value="Pseudouridine synthase"/>
    <property type="match status" value="1"/>
</dbReference>
<evidence type="ECO:0000256" key="5">
    <source>
        <dbReference type="PIRSR" id="PIRSR001430-1"/>
    </source>
</evidence>
<keyword evidence="10" id="KW-1185">Reference proteome</keyword>